<reference evidence="2 3" key="1">
    <citation type="journal article" date="2016" name="Genome Biol. Evol.">
        <title>Divergent and convergent evolution of fungal pathogenicity.</title>
        <authorList>
            <person name="Shang Y."/>
            <person name="Xiao G."/>
            <person name="Zheng P."/>
            <person name="Cen K."/>
            <person name="Zhan S."/>
            <person name="Wang C."/>
        </authorList>
    </citation>
    <scope>NUCLEOTIDE SEQUENCE [LARGE SCALE GENOMIC DNA]</scope>
    <source>
        <strain evidence="2 3">RCEF 2490</strain>
    </source>
</reference>
<keyword evidence="1" id="KW-0732">Signal</keyword>
<dbReference type="InterPro" id="IPR054550">
    <property type="entry name" value="Mala_s_1-like"/>
</dbReference>
<dbReference type="Gene3D" id="2.120.10.30">
    <property type="entry name" value="TolB, C-terminal domain"/>
    <property type="match status" value="1"/>
</dbReference>
<dbReference type="SUPFAM" id="SSF63829">
    <property type="entry name" value="Calcium-dependent phosphotriesterase"/>
    <property type="match status" value="1"/>
</dbReference>
<dbReference type="STRING" id="1081109.A0A162IGE3"/>
<keyword evidence="3" id="KW-1185">Reference proteome</keyword>
<comment type="caution">
    <text evidence="2">The sequence shown here is derived from an EMBL/GenBank/DDBJ whole genome shotgun (WGS) entry which is preliminary data.</text>
</comment>
<dbReference type="Proteomes" id="UP000078544">
    <property type="component" value="Unassembled WGS sequence"/>
</dbReference>
<dbReference type="EMBL" id="AZGY01000022">
    <property type="protein sequence ID" value="KZZ90262.1"/>
    <property type="molecule type" value="Genomic_DNA"/>
</dbReference>
<organism evidence="2 3">
    <name type="scientific">Moelleriella libera RCEF 2490</name>
    <dbReference type="NCBI Taxonomy" id="1081109"/>
    <lineage>
        <taxon>Eukaryota</taxon>
        <taxon>Fungi</taxon>
        <taxon>Dikarya</taxon>
        <taxon>Ascomycota</taxon>
        <taxon>Pezizomycotina</taxon>
        <taxon>Sordariomycetes</taxon>
        <taxon>Hypocreomycetidae</taxon>
        <taxon>Hypocreales</taxon>
        <taxon>Clavicipitaceae</taxon>
        <taxon>Moelleriella</taxon>
    </lineage>
</organism>
<feature type="signal peptide" evidence="1">
    <location>
        <begin position="1"/>
        <end position="16"/>
    </location>
</feature>
<dbReference type="AlphaFoldDB" id="A0A162IGE3"/>
<accession>A0A162IGE3</accession>
<gene>
    <name evidence="2" type="ORF">AAL_07363</name>
</gene>
<dbReference type="OrthoDB" id="4434395at2759"/>
<name>A0A162IGE3_9HYPO</name>
<protein>
    <submittedName>
        <fullName evidence="2">Six-bladed beta-propeller, TolB-like protein</fullName>
    </submittedName>
</protein>
<sequence>MHSLAIISMLAAAASAGPCKARDTTNAAAAGDLTVDAFKLYPESIDFDGKLAYMSALYNSSVLVWDPATQKVVKSITFQGLTDKPELHASGIQFDSKKNLLSVMIDAGAAFAPVPEGGSRDISGANVLVKYDLKNNKEVFRTNLSESLQGAFGGFQDIEHDSAGNSFVVGTYPGSIMKVDPQGKVVGKGPWFSAKEFNDKNVPGLTGLAATGDTLLVSDEAGKRLLRFDMKQAQGTPTPVKIGKDTKLNITDMDGVYMPAMFKRRGEEVLLVSSASAGTTVLRSTDGWKSAENLGLIPNANMAKDQGFTTATVQMGQRVYHLIEYFLDKVPEGLTRSKFPLVDITDKIEQLVSDKVTFPGN</sequence>
<evidence type="ECO:0000313" key="2">
    <source>
        <dbReference type="EMBL" id="KZZ90262.1"/>
    </source>
</evidence>
<proteinExistence type="predicted"/>
<evidence type="ECO:0000313" key="3">
    <source>
        <dbReference type="Proteomes" id="UP000078544"/>
    </source>
</evidence>
<feature type="chain" id="PRO_5007835397" evidence="1">
    <location>
        <begin position="17"/>
        <end position="361"/>
    </location>
</feature>
<dbReference type="CDD" id="cd12811">
    <property type="entry name" value="MALA"/>
    <property type="match status" value="1"/>
</dbReference>
<evidence type="ECO:0000256" key="1">
    <source>
        <dbReference type="SAM" id="SignalP"/>
    </source>
</evidence>
<dbReference type="InterPro" id="IPR011042">
    <property type="entry name" value="6-blade_b-propeller_TolB-like"/>
</dbReference>
<dbReference type="Pfam" id="PF22701">
    <property type="entry name" value="Mala_s_1-like"/>
    <property type="match status" value="1"/>
</dbReference>